<dbReference type="Proteomes" id="UP001066276">
    <property type="component" value="Chromosome 10"/>
</dbReference>
<keyword evidence="2" id="KW-1185">Reference proteome</keyword>
<dbReference type="EMBL" id="JANPWB010000014">
    <property type="protein sequence ID" value="KAJ1097733.1"/>
    <property type="molecule type" value="Genomic_DNA"/>
</dbReference>
<organism evidence="1 2">
    <name type="scientific">Pleurodeles waltl</name>
    <name type="common">Iberian ribbed newt</name>
    <dbReference type="NCBI Taxonomy" id="8319"/>
    <lineage>
        <taxon>Eukaryota</taxon>
        <taxon>Metazoa</taxon>
        <taxon>Chordata</taxon>
        <taxon>Craniata</taxon>
        <taxon>Vertebrata</taxon>
        <taxon>Euteleostomi</taxon>
        <taxon>Amphibia</taxon>
        <taxon>Batrachia</taxon>
        <taxon>Caudata</taxon>
        <taxon>Salamandroidea</taxon>
        <taxon>Salamandridae</taxon>
        <taxon>Pleurodelinae</taxon>
        <taxon>Pleurodeles</taxon>
    </lineage>
</organism>
<evidence type="ECO:0008006" key="3">
    <source>
        <dbReference type="Google" id="ProtNLM"/>
    </source>
</evidence>
<evidence type="ECO:0000313" key="2">
    <source>
        <dbReference type="Proteomes" id="UP001066276"/>
    </source>
</evidence>
<proteinExistence type="predicted"/>
<name>A0AAV7M3L0_PLEWA</name>
<protein>
    <recommendedName>
        <fullName evidence="3">Secreted protein</fullName>
    </recommendedName>
</protein>
<dbReference type="AlphaFoldDB" id="A0AAV7M3L0"/>
<gene>
    <name evidence="1" type="ORF">NDU88_002850</name>
</gene>
<evidence type="ECO:0000313" key="1">
    <source>
        <dbReference type="EMBL" id="KAJ1097733.1"/>
    </source>
</evidence>
<reference evidence="1" key="1">
    <citation type="journal article" date="2022" name="bioRxiv">
        <title>Sequencing and chromosome-scale assembly of the giantPleurodeles waltlgenome.</title>
        <authorList>
            <person name="Brown T."/>
            <person name="Elewa A."/>
            <person name="Iarovenko S."/>
            <person name="Subramanian E."/>
            <person name="Araus A.J."/>
            <person name="Petzold A."/>
            <person name="Susuki M."/>
            <person name="Suzuki K.-i.T."/>
            <person name="Hayashi T."/>
            <person name="Toyoda A."/>
            <person name="Oliveira C."/>
            <person name="Osipova E."/>
            <person name="Leigh N.D."/>
            <person name="Simon A."/>
            <person name="Yun M.H."/>
        </authorList>
    </citation>
    <scope>NUCLEOTIDE SEQUENCE</scope>
    <source>
        <strain evidence="1">20211129_DDA</strain>
        <tissue evidence="1">Liver</tissue>
    </source>
</reference>
<comment type="caution">
    <text evidence="1">The sequence shown here is derived from an EMBL/GenBank/DDBJ whole genome shotgun (WGS) entry which is preliminary data.</text>
</comment>
<accession>A0AAV7M3L0</accession>
<sequence length="72" mass="8253">MRPRSASASLARARWPDQGPSDHSLFFVVFVCFNSFIGAGQTGERAWLNQREWPSTPHEEQYRFELSSPDPI</sequence>